<proteinExistence type="predicted"/>
<evidence type="ECO:0000313" key="3">
    <source>
        <dbReference type="EMBL" id="MFD1192696.1"/>
    </source>
</evidence>
<keyword evidence="2" id="KW-0472">Membrane</keyword>
<feature type="compositionally biased region" description="Low complexity" evidence="1">
    <location>
        <begin position="80"/>
        <end position="119"/>
    </location>
</feature>
<feature type="region of interest" description="Disordered" evidence="1">
    <location>
        <begin position="79"/>
        <end position="119"/>
    </location>
</feature>
<organism evidence="3 4">
    <name type="scientific">Phenylobacterium conjunctum</name>
    <dbReference type="NCBI Taxonomy" id="1298959"/>
    <lineage>
        <taxon>Bacteria</taxon>
        <taxon>Pseudomonadati</taxon>
        <taxon>Pseudomonadota</taxon>
        <taxon>Alphaproteobacteria</taxon>
        <taxon>Caulobacterales</taxon>
        <taxon>Caulobacteraceae</taxon>
        <taxon>Phenylobacterium</taxon>
    </lineage>
</organism>
<dbReference type="Proteomes" id="UP001597216">
    <property type="component" value="Unassembled WGS sequence"/>
</dbReference>
<dbReference type="EMBL" id="JBHTLQ010000073">
    <property type="protein sequence ID" value="MFD1192696.1"/>
    <property type="molecule type" value="Genomic_DNA"/>
</dbReference>
<evidence type="ECO:0000256" key="1">
    <source>
        <dbReference type="SAM" id="MobiDB-lite"/>
    </source>
</evidence>
<gene>
    <name evidence="3" type="ORF">ACFQ27_19045</name>
</gene>
<feature type="non-terminal residue" evidence="3">
    <location>
        <position position="119"/>
    </location>
</feature>
<name>A0ABW3T759_9CAUL</name>
<sequence>MRPEDERITTDPMTGTTVREVHHRSGNSGWWIAALVAIVAILGIVFMTNNRNTQAELQAAQDQGRASAMIDNATQEAREAAASASAASSQAVDSMAAASQSAADSAKAAADRTAQAAQS</sequence>
<protein>
    <submittedName>
        <fullName evidence="3">Uncharacterized protein</fullName>
    </submittedName>
</protein>
<keyword evidence="2" id="KW-0812">Transmembrane</keyword>
<evidence type="ECO:0000256" key="2">
    <source>
        <dbReference type="SAM" id="Phobius"/>
    </source>
</evidence>
<keyword evidence="2" id="KW-1133">Transmembrane helix</keyword>
<dbReference type="RefSeq" id="WP_377354691.1">
    <property type="nucleotide sequence ID" value="NZ_JBHTLQ010000073.1"/>
</dbReference>
<feature type="transmembrane region" description="Helical" evidence="2">
    <location>
        <begin position="29"/>
        <end position="48"/>
    </location>
</feature>
<accession>A0ABW3T759</accession>
<reference evidence="4" key="1">
    <citation type="journal article" date="2019" name="Int. J. Syst. Evol. Microbiol.">
        <title>The Global Catalogue of Microorganisms (GCM) 10K type strain sequencing project: providing services to taxonomists for standard genome sequencing and annotation.</title>
        <authorList>
            <consortium name="The Broad Institute Genomics Platform"/>
            <consortium name="The Broad Institute Genome Sequencing Center for Infectious Disease"/>
            <person name="Wu L."/>
            <person name="Ma J."/>
        </authorList>
    </citation>
    <scope>NUCLEOTIDE SEQUENCE [LARGE SCALE GENOMIC DNA]</scope>
    <source>
        <strain evidence="4">CCUG 55074</strain>
    </source>
</reference>
<evidence type="ECO:0000313" key="4">
    <source>
        <dbReference type="Proteomes" id="UP001597216"/>
    </source>
</evidence>
<feature type="region of interest" description="Disordered" evidence="1">
    <location>
        <begin position="1"/>
        <end position="20"/>
    </location>
</feature>
<comment type="caution">
    <text evidence="3">The sequence shown here is derived from an EMBL/GenBank/DDBJ whole genome shotgun (WGS) entry which is preliminary data.</text>
</comment>
<keyword evidence="4" id="KW-1185">Reference proteome</keyword>